<keyword evidence="2" id="KW-1185">Reference proteome</keyword>
<organism evidence="1 2">
    <name type="scientific">Sulfitobacter undariae</name>
    <dbReference type="NCBI Taxonomy" id="1563671"/>
    <lineage>
        <taxon>Bacteria</taxon>
        <taxon>Pseudomonadati</taxon>
        <taxon>Pseudomonadota</taxon>
        <taxon>Alphaproteobacteria</taxon>
        <taxon>Rhodobacterales</taxon>
        <taxon>Roseobacteraceae</taxon>
        <taxon>Sulfitobacter</taxon>
    </lineage>
</organism>
<evidence type="ECO:0000313" key="1">
    <source>
        <dbReference type="EMBL" id="MBB3995249.1"/>
    </source>
</evidence>
<dbReference type="InterPro" id="IPR049591">
    <property type="entry name" value="CE4_u4-like"/>
</dbReference>
<name>A0A7W6ECH4_9RHOB</name>
<evidence type="ECO:0008006" key="3">
    <source>
        <dbReference type="Google" id="ProtNLM"/>
    </source>
</evidence>
<accession>A0A7W6ECH4</accession>
<dbReference type="SUPFAM" id="SSF88713">
    <property type="entry name" value="Glycoside hydrolase/deacetylase"/>
    <property type="match status" value="1"/>
</dbReference>
<dbReference type="CDD" id="cd10928">
    <property type="entry name" value="CE4_u4"/>
    <property type="match status" value="1"/>
</dbReference>
<dbReference type="AlphaFoldDB" id="A0A7W6ECH4"/>
<dbReference type="Proteomes" id="UP000530268">
    <property type="component" value="Unassembled WGS sequence"/>
</dbReference>
<sequence length="263" mass="29241">MKIDWSPLQTELSCWRSEKRALPLWWRDDDAIEPTPALTRLLKIGEDLGLPVHVAVIPKAAKPALAQLARDTQIMIPLVHGWAHQNNAPVGAKKAEFGQPRSQARSETEAALTRMKHLFGADVLAMFVPPWNRIDTGVLEGLSAQGYVGVSTFTPRKSRQVAGVVQINTHIDPINWHGGQGLHAPEHIIEQIVTLLQDRRAGRTDAAEPLGFLSHHLVHNEDIWDFTKNCLSMLLEGGATPINLSTRKSELPQPKIKNLYFPI</sequence>
<comment type="caution">
    <text evidence="1">The sequence shown here is derived from an EMBL/GenBank/DDBJ whole genome shotgun (WGS) entry which is preliminary data.</text>
</comment>
<proteinExistence type="predicted"/>
<evidence type="ECO:0000313" key="2">
    <source>
        <dbReference type="Proteomes" id="UP000530268"/>
    </source>
</evidence>
<dbReference type="RefSeq" id="WP_246423398.1">
    <property type="nucleotide sequence ID" value="NZ_JACIEI010000012.1"/>
</dbReference>
<reference evidence="1 2" key="1">
    <citation type="submission" date="2020-08" db="EMBL/GenBank/DDBJ databases">
        <title>Genomic Encyclopedia of Type Strains, Phase IV (KMG-IV): sequencing the most valuable type-strain genomes for metagenomic binning, comparative biology and taxonomic classification.</title>
        <authorList>
            <person name="Goeker M."/>
        </authorList>
    </citation>
    <scope>NUCLEOTIDE SEQUENCE [LARGE SCALE GENOMIC DNA]</scope>
    <source>
        <strain evidence="1 2">DSM 102234</strain>
    </source>
</reference>
<dbReference type="Gene3D" id="3.20.20.370">
    <property type="entry name" value="Glycoside hydrolase/deacetylase"/>
    <property type="match status" value="1"/>
</dbReference>
<dbReference type="EMBL" id="JACIEI010000012">
    <property type="protein sequence ID" value="MBB3995249.1"/>
    <property type="molecule type" value="Genomic_DNA"/>
</dbReference>
<dbReference type="InterPro" id="IPR011330">
    <property type="entry name" value="Glyco_hydro/deAcase_b/a-brl"/>
</dbReference>
<gene>
    <name evidence="1" type="ORF">GGR95_002901</name>
</gene>
<dbReference type="GO" id="GO:0005975">
    <property type="term" value="P:carbohydrate metabolic process"/>
    <property type="evidence" value="ECO:0007669"/>
    <property type="project" value="InterPro"/>
</dbReference>
<protein>
    <recommendedName>
        <fullName evidence="3">Polysaccharide deacetylase</fullName>
    </recommendedName>
</protein>